<evidence type="ECO:0000313" key="3">
    <source>
        <dbReference type="EMBL" id="TLX43096.1"/>
    </source>
</evidence>
<evidence type="ECO:0000256" key="2">
    <source>
        <dbReference type="SAM" id="Phobius"/>
    </source>
</evidence>
<dbReference type="OrthoDB" id="4302993at2"/>
<dbReference type="InterPro" id="IPR020017">
    <property type="entry name" value="XapX_domain"/>
</dbReference>
<organism evidence="3 4">
    <name type="scientific">Xanthobacter autotrophicus</name>
    <dbReference type="NCBI Taxonomy" id="280"/>
    <lineage>
        <taxon>Bacteria</taxon>
        <taxon>Pseudomonadati</taxon>
        <taxon>Pseudomonadota</taxon>
        <taxon>Alphaproteobacteria</taxon>
        <taxon>Hyphomicrobiales</taxon>
        <taxon>Xanthobacteraceae</taxon>
        <taxon>Xanthobacter</taxon>
    </lineage>
</organism>
<dbReference type="Proteomes" id="UP000305131">
    <property type="component" value="Unassembled WGS sequence"/>
</dbReference>
<accession>A0A6C1KSA8</accession>
<dbReference type="NCBIfam" id="TIGR03510">
    <property type="entry name" value="XapX"/>
    <property type="match status" value="1"/>
</dbReference>
<keyword evidence="2" id="KW-1133">Transmembrane helix</keyword>
<gene>
    <name evidence="3" type="ORF">FBQ73_10670</name>
</gene>
<name>A0A6C1KSA8_XANAU</name>
<dbReference type="EMBL" id="VAUP01000022">
    <property type="protein sequence ID" value="TLX43096.1"/>
    <property type="molecule type" value="Genomic_DNA"/>
</dbReference>
<feature type="region of interest" description="Disordered" evidence="1">
    <location>
        <begin position="76"/>
        <end position="102"/>
    </location>
</feature>
<dbReference type="InterPro" id="IPR009872">
    <property type="entry name" value="DUF1427"/>
</dbReference>
<evidence type="ECO:0000313" key="4">
    <source>
        <dbReference type="Proteomes" id="UP000305131"/>
    </source>
</evidence>
<feature type="transmembrane region" description="Helical" evidence="2">
    <location>
        <begin position="29"/>
        <end position="49"/>
    </location>
</feature>
<evidence type="ECO:0000256" key="1">
    <source>
        <dbReference type="SAM" id="MobiDB-lite"/>
    </source>
</evidence>
<comment type="caution">
    <text evidence="3">The sequence shown here is derived from an EMBL/GenBank/DDBJ whole genome shotgun (WGS) entry which is preliminary data.</text>
</comment>
<dbReference type="RefSeq" id="WP_138399451.1">
    <property type="nucleotide sequence ID" value="NZ_JBAFVI010000002.1"/>
</dbReference>
<reference evidence="3 4" key="1">
    <citation type="submission" date="2019-05" db="EMBL/GenBank/DDBJ databases">
        <authorList>
            <person name="Zhou X."/>
        </authorList>
    </citation>
    <scope>NUCLEOTIDE SEQUENCE [LARGE SCALE GENOMIC DNA]</scope>
    <source>
        <strain evidence="3 4">DSM 432</strain>
    </source>
</reference>
<dbReference type="Pfam" id="PF07235">
    <property type="entry name" value="DUF1427"/>
    <property type="match status" value="1"/>
</dbReference>
<dbReference type="AlphaFoldDB" id="A0A6C1KSA8"/>
<sequence>MKLYLASLGAGLLVGIVYSLINVRSPAPPVVALVGLLGILIGEQIVPVARHLIAGDSLRTAIGLADCSDHVLGQLPGRQSAAVEPPQDTPLRDTPPRTPPGT</sequence>
<protein>
    <submittedName>
        <fullName evidence="3">DUF1427 family protein</fullName>
    </submittedName>
</protein>
<keyword evidence="2" id="KW-0812">Transmembrane</keyword>
<dbReference type="GeneID" id="95773915"/>
<keyword evidence="2" id="KW-0472">Membrane</keyword>
<proteinExistence type="predicted"/>